<accession>A0A090QWT3</accession>
<sequence length="49" mass="5479">MTKIEYDNALYAKGLPNRHIDIADVRDASRFVMGNDFARIGREGGNVPN</sequence>
<proteinExistence type="predicted"/>
<evidence type="ECO:0000313" key="1">
    <source>
        <dbReference type="EMBL" id="GAL06324.1"/>
    </source>
</evidence>
<evidence type="ECO:0000313" key="2">
    <source>
        <dbReference type="Proteomes" id="UP000029227"/>
    </source>
</evidence>
<gene>
    <name evidence="1" type="ORF">JCM19237_1969</name>
</gene>
<organism evidence="1 2">
    <name type="scientific">Photobacterium aphoticum</name>
    <dbReference type="NCBI Taxonomy" id="754436"/>
    <lineage>
        <taxon>Bacteria</taxon>
        <taxon>Pseudomonadati</taxon>
        <taxon>Pseudomonadota</taxon>
        <taxon>Gammaproteobacteria</taxon>
        <taxon>Vibrionales</taxon>
        <taxon>Vibrionaceae</taxon>
        <taxon>Photobacterium</taxon>
    </lineage>
</organism>
<dbReference type="STRING" id="754436.JCM19237_1969"/>
<comment type="caution">
    <text evidence="1">The sequence shown here is derived from an EMBL/GenBank/DDBJ whole genome shotgun (WGS) entry which is preliminary data.</text>
</comment>
<dbReference type="Proteomes" id="UP000029227">
    <property type="component" value="Unassembled WGS sequence"/>
</dbReference>
<name>A0A090QWT3_9GAMM</name>
<reference evidence="1 2" key="1">
    <citation type="journal article" date="2014" name="Genome Announc.">
        <title>Draft Genome Sequences of Two Vibrionaceae Species, Vibrio ponticus C121 and Photobacterium aphoticum C119, Isolated as Coral Reef Microbiota.</title>
        <authorList>
            <person name="Al-saari N."/>
            <person name="Meirelles P.M."/>
            <person name="Mino S."/>
            <person name="Suda W."/>
            <person name="Oshima K."/>
            <person name="Hattori M."/>
            <person name="Ohkuma M."/>
            <person name="Thompson F.L."/>
            <person name="Gomez-Gil B."/>
            <person name="Sawabe T."/>
            <person name="Sawabe T."/>
        </authorList>
    </citation>
    <scope>NUCLEOTIDE SEQUENCE [LARGE SCALE GENOMIC DNA]</scope>
    <source>
        <strain evidence="1 2">JCM 19237</strain>
    </source>
</reference>
<dbReference type="AlphaFoldDB" id="A0A090QWT3"/>
<dbReference type="EMBL" id="BBMN01000010">
    <property type="protein sequence ID" value="GAL06324.1"/>
    <property type="molecule type" value="Genomic_DNA"/>
</dbReference>
<protein>
    <submittedName>
        <fullName evidence="1">Uncharacterized protein</fullName>
    </submittedName>
</protein>